<dbReference type="InterPro" id="IPR036390">
    <property type="entry name" value="WH_DNA-bd_sf"/>
</dbReference>
<protein>
    <submittedName>
        <fullName evidence="6">GntR family transcriptional regulator</fullName>
    </submittedName>
</protein>
<dbReference type="SUPFAM" id="SSF46785">
    <property type="entry name" value="Winged helix' DNA-binding domain"/>
    <property type="match status" value="1"/>
</dbReference>
<feature type="domain" description="HTH gntR-type" evidence="5">
    <location>
        <begin position="21"/>
        <end position="88"/>
    </location>
</feature>
<organism evidence="6 7">
    <name type="scientific">Brachybacterium equifaecis</name>
    <dbReference type="NCBI Taxonomy" id="2910770"/>
    <lineage>
        <taxon>Bacteria</taxon>
        <taxon>Bacillati</taxon>
        <taxon>Actinomycetota</taxon>
        <taxon>Actinomycetes</taxon>
        <taxon>Micrococcales</taxon>
        <taxon>Dermabacteraceae</taxon>
        <taxon>Brachybacterium</taxon>
    </lineage>
</organism>
<dbReference type="CDD" id="cd07377">
    <property type="entry name" value="WHTH_GntR"/>
    <property type="match status" value="1"/>
</dbReference>
<evidence type="ECO:0000313" key="7">
    <source>
        <dbReference type="Proteomes" id="UP001203761"/>
    </source>
</evidence>
<dbReference type="InterPro" id="IPR036388">
    <property type="entry name" value="WH-like_DNA-bd_sf"/>
</dbReference>
<dbReference type="Gene3D" id="1.20.120.530">
    <property type="entry name" value="GntR ligand-binding domain-like"/>
    <property type="match status" value="1"/>
</dbReference>
<gene>
    <name evidence="6" type="ORF">Bequi_07740</name>
</gene>
<dbReference type="EMBL" id="JAKNCJ010000002">
    <property type="protein sequence ID" value="MCL6423276.1"/>
    <property type="molecule type" value="Genomic_DNA"/>
</dbReference>
<dbReference type="InterPro" id="IPR000524">
    <property type="entry name" value="Tscrpt_reg_HTH_GntR"/>
</dbReference>
<reference evidence="6" key="1">
    <citation type="submission" date="2022-02" db="EMBL/GenBank/DDBJ databases">
        <authorList>
            <person name="Lee M."/>
            <person name="Kim S.-J."/>
            <person name="Jung M.-Y."/>
        </authorList>
    </citation>
    <scope>NUCLEOTIDE SEQUENCE</scope>
    <source>
        <strain evidence="6">JHP9</strain>
    </source>
</reference>
<dbReference type="InterPro" id="IPR008920">
    <property type="entry name" value="TF_FadR/GntR_C"/>
</dbReference>
<feature type="compositionally biased region" description="Basic residues" evidence="4">
    <location>
        <begin position="10"/>
        <end position="20"/>
    </location>
</feature>
<evidence type="ECO:0000256" key="1">
    <source>
        <dbReference type="ARBA" id="ARBA00023015"/>
    </source>
</evidence>
<keyword evidence="1" id="KW-0805">Transcription regulation</keyword>
<dbReference type="RefSeq" id="WP_249737360.1">
    <property type="nucleotide sequence ID" value="NZ_JAKNCJ010000002.1"/>
</dbReference>
<dbReference type="PANTHER" id="PTHR43537">
    <property type="entry name" value="TRANSCRIPTIONAL REGULATOR, GNTR FAMILY"/>
    <property type="match status" value="1"/>
</dbReference>
<proteinExistence type="predicted"/>
<sequence>MSTPEPPRRESRRRLPRRHPAQTAARVADRLRSQIEDGTHLPGAKLAEQSLAEALDVSRNTLREAFTALDAEGLVRRVPYRGVFVKRPSVEDIAELYRTRRMLEPAAALWGQLSPSALERMRGIVAEALAAKDRSDVPAMAAANEDLHRAIVAMTGAAMLIETMEQVLAQARLVFFTMPDRVQFHASFAVANAALVELLAAGDRQRAAEELRDYLDRAERELLAHVRG</sequence>
<dbReference type="Proteomes" id="UP001203761">
    <property type="component" value="Unassembled WGS sequence"/>
</dbReference>
<keyword evidence="3" id="KW-0804">Transcription</keyword>
<evidence type="ECO:0000256" key="2">
    <source>
        <dbReference type="ARBA" id="ARBA00023125"/>
    </source>
</evidence>
<dbReference type="SMART" id="SM00895">
    <property type="entry name" value="FCD"/>
    <property type="match status" value="1"/>
</dbReference>
<evidence type="ECO:0000313" key="6">
    <source>
        <dbReference type="EMBL" id="MCL6423276.1"/>
    </source>
</evidence>
<keyword evidence="2" id="KW-0238">DNA-binding</keyword>
<name>A0ABT0R061_9MICO</name>
<dbReference type="SUPFAM" id="SSF48008">
    <property type="entry name" value="GntR ligand-binding domain-like"/>
    <property type="match status" value="1"/>
</dbReference>
<evidence type="ECO:0000256" key="4">
    <source>
        <dbReference type="SAM" id="MobiDB-lite"/>
    </source>
</evidence>
<dbReference type="Pfam" id="PF00392">
    <property type="entry name" value="GntR"/>
    <property type="match status" value="1"/>
</dbReference>
<evidence type="ECO:0000259" key="5">
    <source>
        <dbReference type="PROSITE" id="PS50949"/>
    </source>
</evidence>
<dbReference type="PRINTS" id="PR00035">
    <property type="entry name" value="HTHGNTR"/>
</dbReference>
<keyword evidence="7" id="KW-1185">Reference proteome</keyword>
<dbReference type="SMART" id="SM00345">
    <property type="entry name" value="HTH_GNTR"/>
    <property type="match status" value="1"/>
</dbReference>
<dbReference type="PANTHER" id="PTHR43537:SF45">
    <property type="entry name" value="GNTR FAMILY REGULATORY PROTEIN"/>
    <property type="match status" value="1"/>
</dbReference>
<dbReference type="Pfam" id="PF07729">
    <property type="entry name" value="FCD"/>
    <property type="match status" value="1"/>
</dbReference>
<comment type="caution">
    <text evidence="6">The sequence shown here is derived from an EMBL/GenBank/DDBJ whole genome shotgun (WGS) entry which is preliminary data.</text>
</comment>
<accession>A0ABT0R061</accession>
<dbReference type="PROSITE" id="PS50949">
    <property type="entry name" value="HTH_GNTR"/>
    <property type="match status" value="1"/>
</dbReference>
<feature type="region of interest" description="Disordered" evidence="4">
    <location>
        <begin position="1"/>
        <end position="26"/>
    </location>
</feature>
<evidence type="ECO:0000256" key="3">
    <source>
        <dbReference type="ARBA" id="ARBA00023163"/>
    </source>
</evidence>
<dbReference type="InterPro" id="IPR011711">
    <property type="entry name" value="GntR_C"/>
</dbReference>
<dbReference type="Gene3D" id="1.10.10.10">
    <property type="entry name" value="Winged helix-like DNA-binding domain superfamily/Winged helix DNA-binding domain"/>
    <property type="match status" value="1"/>
</dbReference>